<feature type="region of interest" description="Disordered" evidence="1">
    <location>
        <begin position="1"/>
        <end position="54"/>
    </location>
</feature>
<dbReference type="Proteomes" id="UP001158576">
    <property type="component" value="Chromosome XSR"/>
</dbReference>
<gene>
    <name evidence="2" type="ORF">OKIOD_LOCUS6411</name>
</gene>
<evidence type="ECO:0000313" key="2">
    <source>
        <dbReference type="EMBL" id="CAG5096934.1"/>
    </source>
</evidence>
<sequence>MEVKEEPTEIIEDPSTTAVKMEMDSEEDSEPEFHVSNKNPEKLLEESDDEASIPPKSIASELGIRSKTIFQECKDTVRLAGKAAVNLAIELEMARDDHVIKNHYDFNSPASYNGILTKENAAGRNHCTENHFFKSLPKWVIKQLQQPNLLPVIYKFNGPSDLSLAKGNPFGSIAVAFLISQIGLYDVIGPKAFVSGFNQLYRTMFTKPPGAPEETLPPEHPVRRFDCLSLDENEKVEFLENESRCALYKSQCFTFVSALSSDSD</sequence>
<organism evidence="2 3">
    <name type="scientific">Oikopleura dioica</name>
    <name type="common">Tunicate</name>
    <dbReference type="NCBI Taxonomy" id="34765"/>
    <lineage>
        <taxon>Eukaryota</taxon>
        <taxon>Metazoa</taxon>
        <taxon>Chordata</taxon>
        <taxon>Tunicata</taxon>
        <taxon>Appendicularia</taxon>
        <taxon>Copelata</taxon>
        <taxon>Oikopleuridae</taxon>
        <taxon>Oikopleura</taxon>
    </lineage>
</organism>
<proteinExistence type="predicted"/>
<evidence type="ECO:0000313" key="3">
    <source>
        <dbReference type="Proteomes" id="UP001158576"/>
    </source>
</evidence>
<evidence type="ECO:0000256" key="1">
    <source>
        <dbReference type="SAM" id="MobiDB-lite"/>
    </source>
</evidence>
<feature type="compositionally biased region" description="Basic and acidic residues" evidence="1">
    <location>
        <begin position="31"/>
        <end position="45"/>
    </location>
</feature>
<reference evidence="2 3" key="1">
    <citation type="submission" date="2021-04" db="EMBL/GenBank/DDBJ databases">
        <authorList>
            <person name="Bliznina A."/>
        </authorList>
    </citation>
    <scope>NUCLEOTIDE SEQUENCE [LARGE SCALE GENOMIC DNA]</scope>
</reference>
<accession>A0ABN7SBI1</accession>
<dbReference type="EMBL" id="OU015569">
    <property type="protein sequence ID" value="CAG5096934.1"/>
    <property type="molecule type" value="Genomic_DNA"/>
</dbReference>
<keyword evidence="3" id="KW-1185">Reference proteome</keyword>
<protein>
    <submittedName>
        <fullName evidence="2">Oidioi.mRNA.OKI2018_I69.XSR.g14853.t1.cds</fullName>
    </submittedName>
</protein>
<name>A0ABN7SBI1_OIKDI</name>